<dbReference type="InterPro" id="IPR003959">
    <property type="entry name" value="ATPase_AAA_core"/>
</dbReference>
<accession>K1TXK1</accession>
<organism evidence="2">
    <name type="scientific">human gut metagenome</name>
    <dbReference type="NCBI Taxonomy" id="408170"/>
    <lineage>
        <taxon>unclassified sequences</taxon>
        <taxon>metagenomes</taxon>
        <taxon>organismal metagenomes</taxon>
    </lineage>
</organism>
<dbReference type="SUPFAM" id="SSF52540">
    <property type="entry name" value="P-loop containing nucleoside triphosphate hydrolases"/>
    <property type="match status" value="1"/>
</dbReference>
<dbReference type="AlphaFoldDB" id="K1TXK1"/>
<feature type="non-terminal residue" evidence="2">
    <location>
        <position position="1"/>
    </location>
</feature>
<dbReference type="GO" id="GO:0005524">
    <property type="term" value="F:ATP binding"/>
    <property type="evidence" value="ECO:0007669"/>
    <property type="project" value="InterPro"/>
</dbReference>
<protein>
    <submittedName>
        <fullName evidence="2">Abortive infection protein</fullName>
    </submittedName>
</protein>
<dbReference type="PANTHER" id="PTHR40396">
    <property type="entry name" value="ATPASE-LIKE PROTEIN"/>
    <property type="match status" value="1"/>
</dbReference>
<dbReference type="Pfam" id="PF13304">
    <property type="entry name" value="AAA_21"/>
    <property type="match status" value="1"/>
</dbReference>
<sequence>IHFPTDSNQRIEQHELEILSTHDLYDNGAVIGKEQLNFKFESLGTTKLFALLGPFFDTIQNGGVLVIDEFGASLHTQLSVELLKLFYSVMNTLGAQLIITTHDTNLLRKDLLRRDQIWFAEKSSEGASDLYSLVEYKINQANSVRNDIPIKFW</sequence>
<dbReference type="GO" id="GO:0016887">
    <property type="term" value="F:ATP hydrolysis activity"/>
    <property type="evidence" value="ECO:0007669"/>
    <property type="project" value="InterPro"/>
</dbReference>
<evidence type="ECO:0000259" key="1">
    <source>
        <dbReference type="Pfam" id="PF13304"/>
    </source>
</evidence>
<comment type="caution">
    <text evidence="2">The sequence shown here is derived from an EMBL/GenBank/DDBJ whole genome shotgun (WGS) entry which is preliminary data.</text>
</comment>
<dbReference type="Gene3D" id="3.40.50.300">
    <property type="entry name" value="P-loop containing nucleotide triphosphate hydrolases"/>
    <property type="match status" value="1"/>
</dbReference>
<proteinExistence type="predicted"/>
<dbReference type="InterPro" id="IPR027417">
    <property type="entry name" value="P-loop_NTPase"/>
</dbReference>
<gene>
    <name evidence="2" type="ORF">LEA_06787</name>
</gene>
<dbReference type="EMBL" id="AJWY01004450">
    <property type="protein sequence ID" value="EKC72344.1"/>
    <property type="molecule type" value="Genomic_DNA"/>
</dbReference>
<dbReference type="PANTHER" id="PTHR40396:SF1">
    <property type="entry name" value="ATPASE AAA-TYPE CORE DOMAIN-CONTAINING PROTEIN"/>
    <property type="match status" value="1"/>
</dbReference>
<feature type="domain" description="ATPase AAA-type core" evidence="1">
    <location>
        <begin position="40"/>
        <end position="107"/>
    </location>
</feature>
<name>K1TXK1_9ZZZZ</name>
<evidence type="ECO:0000313" key="2">
    <source>
        <dbReference type="EMBL" id="EKC72344.1"/>
    </source>
</evidence>
<reference evidence="2" key="1">
    <citation type="journal article" date="2013" name="Environ. Microbiol.">
        <title>Microbiota from the distal guts of lean and obese adolescents exhibit partial functional redundancy besides clear differences in community structure.</title>
        <authorList>
            <person name="Ferrer M."/>
            <person name="Ruiz A."/>
            <person name="Lanza F."/>
            <person name="Haange S.B."/>
            <person name="Oberbach A."/>
            <person name="Till H."/>
            <person name="Bargiela R."/>
            <person name="Campoy C."/>
            <person name="Segura M.T."/>
            <person name="Richter M."/>
            <person name="von Bergen M."/>
            <person name="Seifert J."/>
            <person name="Suarez A."/>
        </authorList>
    </citation>
    <scope>NUCLEOTIDE SEQUENCE</scope>
</reference>